<reference evidence="2 3" key="1">
    <citation type="submission" date="2021-05" db="EMBL/GenBank/DDBJ databases">
        <title>Genome Assembly of Synthetic Allotetraploid Brassica napus Reveals Homoeologous Exchanges between Subgenomes.</title>
        <authorList>
            <person name="Davis J.T."/>
        </authorList>
    </citation>
    <scope>NUCLEOTIDE SEQUENCE [LARGE SCALE GENOMIC DNA]</scope>
    <source>
        <strain evidence="3">cv. Da-Ae</strain>
        <tissue evidence="2">Seedling</tissue>
    </source>
</reference>
<gene>
    <name evidence="2" type="ORF">HID58_061956</name>
</gene>
<feature type="region of interest" description="Disordered" evidence="1">
    <location>
        <begin position="1"/>
        <end position="30"/>
    </location>
</feature>
<organism evidence="2 3">
    <name type="scientific">Brassica napus</name>
    <name type="common">Rape</name>
    <dbReference type="NCBI Taxonomy" id="3708"/>
    <lineage>
        <taxon>Eukaryota</taxon>
        <taxon>Viridiplantae</taxon>
        <taxon>Streptophyta</taxon>
        <taxon>Embryophyta</taxon>
        <taxon>Tracheophyta</taxon>
        <taxon>Spermatophyta</taxon>
        <taxon>Magnoliopsida</taxon>
        <taxon>eudicotyledons</taxon>
        <taxon>Gunneridae</taxon>
        <taxon>Pentapetalae</taxon>
        <taxon>rosids</taxon>
        <taxon>malvids</taxon>
        <taxon>Brassicales</taxon>
        <taxon>Brassicaceae</taxon>
        <taxon>Brassiceae</taxon>
        <taxon>Brassica</taxon>
    </lineage>
</organism>
<feature type="compositionally biased region" description="Basic and acidic residues" evidence="1">
    <location>
        <begin position="97"/>
        <end position="115"/>
    </location>
</feature>
<proteinExistence type="predicted"/>
<dbReference type="EMBL" id="JAGKQM010000014">
    <property type="protein sequence ID" value="KAH0885860.1"/>
    <property type="molecule type" value="Genomic_DNA"/>
</dbReference>
<feature type="region of interest" description="Disordered" evidence="1">
    <location>
        <begin position="42"/>
        <end position="136"/>
    </location>
</feature>
<protein>
    <submittedName>
        <fullName evidence="2">Uncharacterized protein</fullName>
    </submittedName>
</protein>
<evidence type="ECO:0000313" key="2">
    <source>
        <dbReference type="EMBL" id="KAH0885860.1"/>
    </source>
</evidence>
<evidence type="ECO:0000313" key="3">
    <source>
        <dbReference type="Proteomes" id="UP000824890"/>
    </source>
</evidence>
<evidence type="ECO:0000256" key="1">
    <source>
        <dbReference type="SAM" id="MobiDB-lite"/>
    </source>
</evidence>
<feature type="compositionally biased region" description="Polar residues" evidence="1">
    <location>
        <begin position="16"/>
        <end position="30"/>
    </location>
</feature>
<comment type="caution">
    <text evidence="2">The sequence shown here is derived from an EMBL/GenBank/DDBJ whole genome shotgun (WGS) entry which is preliminary data.</text>
</comment>
<name>A0ABQ8A022_BRANA</name>
<accession>A0ABQ8A022</accession>
<keyword evidence="3" id="KW-1185">Reference proteome</keyword>
<dbReference type="Proteomes" id="UP000824890">
    <property type="component" value="Unassembled WGS sequence"/>
</dbReference>
<sequence length="227" mass="24546">MWAANSREEAIDDNPLRSSQTHTSQATEPSYQLLLHNLTHDSKTKTTAAAERLHQGQRPVRLCGEAKPVTTARSNKTEGRAGSKKLKPGPSPNSHGRVRELWRSKSKTEMREKGSLRRRRKRSRAGPATASGGASERVPAPLAPFLVIPFKPSCGCSNLSGISDMRADLGRSGRSSFQRRFWSRDVEAPIALQSPLKFPGCGGFVSSAAPAKLLERGGSDSSIVAGF</sequence>